<name>A0A0C9T3X9_PLICR</name>
<dbReference type="HOGENOM" id="CLU_180476_1_0_1"/>
<gene>
    <name evidence="1" type="ORF">PLICRDRAFT_120315</name>
</gene>
<keyword evidence="2" id="KW-1185">Reference proteome</keyword>
<feature type="non-terminal residue" evidence="1">
    <location>
        <position position="79"/>
    </location>
</feature>
<sequence>MKFRTNAKDFVIPVILGSTIARRDRGEEERHSWARSILILFKPWRSPGDLRLPHQSWYDTFLQFEPSMKPRHLKIVRNI</sequence>
<dbReference type="EMBL" id="KN832669">
    <property type="protein sequence ID" value="KII82773.1"/>
    <property type="molecule type" value="Genomic_DNA"/>
</dbReference>
<evidence type="ECO:0000313" key="2">
    <source>
        <dbReference type="Proteomes" id="UP000053263"/>
    </source>
</evidence>
<dbReference type="AlphaFoldDB" id="A0A0C9T3X9"/>
<protein>
    <submittedName>
        <fullName evidence="1">Uncharacterized protein</fullName>
    </submittedName>
</protein>
<organism evidence="1 2">
    <name type="scientific">Plicaturopsis crispa FD-325 SS-3</name>
    <dbReference type="NCBI Taxonomy" id="944288"/>
    <lineage>
        <taxon>Eukaryota</taxon>
        <taxon>Fungi</taxon>
        <taxon>Dikarya</taxon>
        <taxon>Basidiomycota</taxon>
        <taxon>Agaricomycotina</taxon>
        <taxon>Agaricomycetes</taxon>
        <taxon>Agaricomycetidae</taxon>
        <taxon>Amylocorticiales</taxon>
        <taxon>Amylocorticiaceae</taxon>
        <taxon>Plicatura</taxon>
        <taxon>Plicaturopsis crispa</taxon>
    </lineage>
</organism>
<proteinExistence type="predicted"/>
<evidence type="ECO:0000313" key="1">
    <source>
        <dbReference type="EMBL" id="KII82773.1"/>
    </source>
</evidence>
<dbReference type="OrthoDB" id="3050185at2759"/>
<reference evidence="1 2" key="1">
    <citation type="submission" date="2014-06" db="EMBL/GenBank/DDBJ databases">
        <title>Evolutionary Origins and Diversification of the Mycorrhizal Mutualists.</title>
        <authorList>
            <consortium name="DOE Joint Genome Institute"/>
            <consortium name="Mycorrhizal Genomics Consortium"/>
            <person name="Kohler A."/>
            <person name="Kuo A."/>
            <person name="Nagy L.G."/>
            <person name="Floudas D."/>
            <person name="Copeland A."/>
            <person name="Barry K.W."/>
            <person name="Cichocki N."/>
            <person name="Veneault-Fourrey C."/>
            <person name="LaButti K."/>
            <person name="Lindquist E.A."/>
            <person name="Lipzen A."/>
            <person name="Lundell T."/>
            <person name="Morin E."/>
            <person name="Murat C."/>
            <person name="Riley R."/>
            <person name="Ohm R."/>
            <person name="Sun H."/>
            <person name="Tunlid A."/>
            <person name="Henrissat B."/>
            <person name="Grigoriev I.V."/>
            <person name="Hibbett D.S."/>
            <person name="Martin F."/>
        </authorList>
    </citation>
    <scope>NUCLEOTIDE SEQUENCE [LARGE SCALE GENOMIC DNA]</scope>
    <source>
        <strain evidence="1 2">FD-325 SS-3</strain>
    </source>
</reference>
<dbReference type="Proteomes" id="UP000053263">
    <property type="component" value="Unassembled WGS sequence"/>
</dbReference>
<accession>A0A0C9T3X9</accession>